<name>A0ABN3Q3K1_9ACTN</name>
<evidence type="ECO:0000313" key="1">
    <source>
        <dbReference type="EMBL" id="GAA2613561.1"/>
    </source>
</evidence>
<sequence>MREPHGDPFANTRIDGSSCHSTLIIDQPLDNLNSDNTAVLSRLKTLLPR</sequence>
<evidence type="ECO:0000313" key="2">
    <source>
        <dbReference type="Proteomes" id="UP001501509"/>
    </source>
</evidence>
<comment type="caution">
    <text evidence="1">The sequence shown here is derived from an EMBL/GenBank/DDBJ whole genome shotgun (WGS) entry which is preliminary data.</text>
</comment>
<reference evidence="1 2" key="1">
    <citation type="journal article" date="2019" name="Int. J. Syst. Evol. Microbiol.">
        <title>The Global Catalogue of Microorganisms (GCM) 10K type strain sequencing project: providing services to taxonomists for standard genome sequencing and annotation.</title>
        <authorList>
            <consortium name="The Broad Institute Genomics Platform"/>
            <consortium name="The Broad Institute Genome Sequencing Center for Infectious Disease"/>
            <person name="Wu L."/>
            <person name="Ma J."/>
        </authorList>
    </citation>
    <scope>NUCLEOTIDE SEQUENCE [LARGE SCALE GENOMIC DNA]</scope>
    <source>
        <strain evidence="1 2">JCM 6833</strain>
    </source>
</reference>
<dbReference type="EMBL" id="BAAATD010000007">
    <property type="protein sequence ID" value="GAA2613561.1"/>
    <property type="molecule type" value="Genomic_DNA"/>
</dbReference>
<protein>
    <submittedName>
        <fullName evidence="1">Uncharacterized protein</fullName>
    </submittedName>
</protein>
<dbReference type="Proteomes" id="UP001501509">
    <property type="component" value="Unassembled WGS sequence"/>
</dbReference>
<gene>
    <name evidence="1" type="ORF">GCM10010411_55610</name>
</gene>
<proteinExistence type="predicted"/>
<organism evidence="1 2">
    <name type="scientific">Actinomadura fulvescens</name>
    <dbReference type="NCBI Taxonomy" id="46160"/>
    <lineage>
        <taxon>Bacteria</taxon>
        <taxon>Bacillati</taxon>
        <taxon>Actinomycetota</taxon>
        <taxon>Actinomycetes</taxon>
        <taxon>Streptosporangiales</taxon>
        <taxon>Thermomonosporaceae</taxon>
        <taxon>Actinomadura</taxon>
    </lineage>
</organism>
<accession>A0ABN3Q3K1</accession>
<dbReference type="RefSeq" id="WP_344545386.1">
    <property type="nucleotide sequence ID" value="NZ_BAAATD010000007.1"/>
</dbReference>
<keyword evidence="2" id="KW-1185">Reference proteome</keyword>